<dbReference type="GO" id="GO:0003951">
    <property type="term" value="F:NAD+ kinase activity"/>
    <property type="evidence" value="ECO:0007669"/>
    <property type="project" value="UniProtKB-UniRule"/>
</dbReference>
<evidence type="ECO:0000313" key="9">
    <source>
        <dbReference type="EMBL" id="KLK87166.1"/>
    </source>
</evidence>
<evidence type="ECO:0000256" key="3">
    <source>
        <dbReference type="ARBA" id="ARBA00022741"/>
    </source>
</evidence>
<dbReference type="InterPro" id="IPR017438">
    <property type="entry name" value="ATP-NAD_kinase_N"/>
</dbReference>
<keyword evidence="1 8" id="KW-0963">Cytoplasm</keyword>
<dbReference type="GO" id="GO:0006741">
    <property type="term" value="P:NADP+ biosynthetic process"/>
    <property type="evidence" value="ECO:0007669"/>
    <property type="project" value="UniProtKB-UniRule"/>
</dbReference>
<dbReference type="InterPro" id="IPR017437">
    <property type="entry name" value="ATP-NAD_kinase_PpnK-typ_C"/>
</dbReference>
<feature type="binding site" evidence="8">
    <location>
        <begin position="131"/>
        <end position="132"/>
    </location>
    <ligand>
        <name>NAD(+)</name>
        <dbReference type="ChEBI" id="CHEBI:57540"/>
    </ligand>
</feature>
<dbReference type="SUPFAM" id="SSF111331">
    <property type="entry name" value="NAD kinase/diacylglycerol kinase-like"/>
    <property type="match status" value="1"/>
</dbReference>
<feature type="binding site" evidence="8">
    <location>
        <position position="230"/>
    </location>
    <ligand>
        <name>NAD(+)</name>
        <dbReference type="ChEBI" id="CHEBI:57540"/>
    </ligand>
</feature>
<dbReference type="STRING" id="1550566.SZ63_11185"/>
<feature type="binding site" evidence="8">
    <location>
        <position position="159"/>
    </location>
    <ligand>
        <name>NAD(+)</name>
        <dbReference type="ChEBI" id="CHEBI:57540"/>
    </ligand>
</feature>
<evidence type="ECO:0000256" key="4">
    <source>
        <dbReference type="ARBA" id="ARBA00022777"/>
    </source>
</evidence>
<feature type="binding site" evidence="8">
    <location>
        <position position="142"/>
    </location>
    <ligand>
        <name>NAD(+)</name>
        <dbReference type="ChEBI" id="CHEBI:57540"/>
    </ligand>
</feature>
<evidence type="ECO:0000256" key="2">
    <source>
        <dbReference type="ARBA" id="ARBA00022679"/>
    </source>
</evidence>
<comment type="function">
    <text evidence="8">Involved in the regulation of the intracellular balance of NAD and NADP, and is a key enzyme in the biosynthesis of NADP. Catalyzes specifically the phosphorylation on 2'-hydroxyl of the adenosine moiety of NAD to yield NADP.</text>
</comment>
<dbReference type="GO" id="GO:0005524">
    <property type="term" value="F:ATP binding"/>
    <property type="evidence" value="ECO:0007669"/>
    <property type="project" value="UniProtKB-KW"/>
</dbReference>
<feature type="binding site" evidence="8">
    <location>
        <position position="196"/>
    </location>
    <ligand>
        <name>NAD(+)</name>
        <dbReference type="ChEBI" id="CHEBI:57540"/>
    </ligand>
</feature>
<comment type="caution">
    <text evidence="9">The sequence shown here is derived from an EMBL/GenBank/DDBJ whole genome shotgun (WGS) entry which is preliminary data.</text>
</comment>
<feature type="binding site" evidence="8">
    <location>
        <begin position="172"/>
        <end position="177"/>
    </location>
    <ligand>
        <name>NAD(+)</name>
        <dbReference type="ChEBI" id="CHEBI:57540"/>
    </ligand>
</feature>
<dbReference type="EC" id="2.7.1.23" evidence="8"/>
<dbReference type="EMBL" id="JXOJ01000008">
    <property type="protein sequence ID" value="KLK87166.1"/>
    <property type="molecule type" value="Genomic_DNA"/>
</dbReference>
<dbReference type="HAMAP" id="MF_00361">
    <property type="entry name" value="NAD_kinase"/>
    <property type="match status" value="1"/>
</dbReference>
<evidence type="ECO:0000256" key="8">
    <source>
        <dbReference type="HAMAP-Rule" id="MF_00361"/>
    </source>
</evidence>
<feature type="binding site" evidence="8">
    <location>
        <position position="161"/>
    </location>
    <ligand>
        <name>NAD(+)</name>
        <dbReference type="ChEBI" id="CHEBI:57540"/>
    </ligand>
</feature>
<gene>
    <name evidence="8" type="primary">nadK</name>
    <name evidence="9" type="ORF">SZ63_11185</name>
</gene>
<keyword evidence="7 8" id="KW-0520">NAD</keyword>
<dbReference type="InterPro" id="IPR002504">
    <property type="entry name" value="NADK"/>
</dbReference>
<dbReference type="Pfam" id="PF01513">
    <property type="entry name" value="NAD_kinase"/>
    <property type="match status" value="1"/>
</dbReference>
<dbReference type="AlphaFoldDB" id="A0A0H1QWY4"/>
<evidence type="ECO:0000256" key="5">
    <source>
        <dbReference type="ARBA" id="ARBA00022840"/>
    </source>
</evidence>
<comment type="catalytic activity">
    <reaction evidence="8">
        <text>NAD(+) + ATP = ADP + NADP(+) + H(+)</text>
        <dbReference type="Rhea" id="RHEA:18629"/>
        <dbReference type="ChEBI" id="CHEBI:15378"/>
        <dbReference type="ChEBI" id="CHEBI:30616"/>
        <dbReference type="ChEBI" id="CHEBI:57540"/>
        <dbReference type="ChEBI" id="CHEBI:58349"/>
        <dbReference type="ChEBI" id="CHEBI:456216"/>
        <dbReference type="EC" id="2.7.1.23"/>
    </reaction>
</comment>
<reference evidence="9 10" key="1">
    <citation type="journal article" date="2015" name="Int. J. Syst. Evol. Microbiol.">
        <title>Methanoculleus sediminis sp. nov., a methanogen from sediments near a submarine mud volcano.</title>
        <authorList>
            <person name="Chen S.C."/>
            <person name="Chen M.F."/>
            <person name="Lai M.C."/>
            <person name="Weng C.Y."/>
            <person name="Wu S.Y."/>
            <person name="Lin S."/>
            <person name="Yang T.F."/>
            <person name="Chen P.C."/>
        </authorList>
    </citation>
    <scope>NUCLEOTIDE SEQUENCE [LARGE SCALE GENOMIC DNA]</scope>
    <source>
        <strain evidence="9 10">S3Fa</strain>
    </source>
</reference>
<protein>
    <recommendedName>
        <fullName evidence="8">NAD kinase</fullName>
        <ecNumber evidence="8">2.7.1.23</ecNumber>
    </recommendedName>
    <alternativeName>
        <fullName evidence="8">ATP-dependent NAD kinase</fullName>
    </alternativeName>
</protein>
<organism evidence="9 10">
    <name type="scientific">Methanoculleus sediminis</name>
    <dbReference type="NCBI Taxonomy" id="1550566"/>
    <lineage>
        <taxon>Archaea</taxon>
        <taxon>Methanobacteriati</taxon>
        <taxon>Methanobacteriota</taxon>
        <taxon>Stenosarchaea group</taxon>
        <taxon>Methanomicrobia</taxon>
        <taxon>Methanomicrobiales</taxon>
        <taxon>Methanomicrobiaceae</taxon>
        <taxon>Methanoculleus</taxon>
    </lineage>
</organism>
<keyword evidence="2 8" id="KW-0808">Transferase</keyword>
<keyword evidence="10" id="KW-1185">Reference proteome</keyword>
<keyword evidence="4 8" id="KW-0418">Kinase</keyword>
<dbReference type="PATRIC" id="fig|1550566.3.peg.2442"/>
<dbReference type="InterPro" id="IPR016064">
    <property type="entry name" value="NAD/diacylglycerol_kinase_sf"/>
</dbReference>
<comment type="subcellular location">
    <subcellularLocation>
        <location evidence="8">Cytoplasm</location>
    </subcellularLocation>
</comment>
<feature type="active site" description="Proton acceptor" evidence="8">
    <location>
        <position position="63"/>
    </location>
</feature>
<comment type="cofactor">
    <cofactor evidence="8">
        <name>a divalent metal cation</name>
        <dbReference type="ChEBI" id="CHEBI:60240"/>
    </cofactor>
</comment>
<feature type="binding site" evidence="8">
    <location>
        <begin position="63"/>
        <end position="64"/>
    </location>
    <ligand>
        <name>NAD(+)</name>
        <dbReference type="ChEBI" id="CHEBI:57540"/>
    </ligand>
</feature>
<evidence type="ECO:0000313" key="10">
    <source>
        <dbReference type="Proteomes" id="UP000035301"/>
    </source>
</evidence>
<dbReference type="GO" id="GO:0046872">
    <property type="term" value="F:metal ion binding"/>
    <property type="evidence" value="ECO:0007669"/>
    <property type="project" value="UniProtKB-UniRule"/>
</dbReference>
<sequence>MKIVLVSRIDEADALRYTASLARELEGLGHDVALEEGTAAHLGEEGISFEEIDGDLVVVVGGDGSVLLTVHQMKKQVPVLGINWGEVGFLADLEPDEAGAFFAAHRDGFDVERRMRVSLSVNGMPLGDALNEGLVVTDRPAKMLRFGVYVDGTPAERFRADGLLVSTPTGSTAYAMSAGGPIVDPQIEGFLLVPLAPYMLSSRPHLISTRRNLEITLETEKPAHLVIDGQSTFELEKEATLTVKKSDQPALFVHTGKPFFEKVNRKLRNL</sequence>
<keyword evidence="3 8" id="KW-0547">Nucleotide-binding</keyword>
<name>A0A0H1QWY4_9EURY</name>
<evidence type="ECO:0000256" key="1">
    <source>
        <dbReference type="ARBA" id="ARBA00022490"/>
    </source>
</evidence>
<dbReference type="PANTHER" id="PTHR20275:SF43">
    <property type="entry name" value="BIFUNCTIONAL NADP PHOSPHATASE_NAD KINASE"/>
    <property type="match status" value="1"/>
</dbReference>
<comment type="caution">
    <text evidence="8">Lacks conserved residue(s) required for the propagation of feature annotation.</text>
</comment>
<evidence type="ECO:0000256" key="7">
    <source>
        <dbReference type="ARBA" id="ARBA00023027"/>
    </source>
</evidence>
<dbReference type="GO" id="GO:0019674">
    <property type="term" value="P:NAD+ metabolic process"/>
    <property type="evidence" value="ECO:0007669"/>
    <property type="project" value="InterPro"/>
</dbReference>
<proteinExistence type="inferred from homology"/>
<dbReference type="Gene3D" id="2.60.200.30">
    <property type="entry name" value="Probable inorganic polyphosphate/atp-NAD kinase, domain 2"/>
    <property type="match status" value="1"/>
</dbReference>
<dbReference type="Proteomes" id="UP000035301">
    <property type="component" value="Unassembled WGS sequence"/>
</dbReference>
<dbReference type="GO" id="GO:0005737">
    <property type="term" value="C:cytoplasm"/>
    <property type="evidence" value="ECO:0007669"/>
    <property type="project" value="UniProtKB-SubCell"/>
</dbReference>
<keyword evidence="5 8" id="KW-0067">ATP-binding</keyword>
<dbReference type="OrthoDB" id="77798at2157"/>
<dbReference type="PANTHER" id="PTHR20275">
    <property type="entry name" value="NAD KINASE"/>
    <property type="match status" value="1"/>
</dbReference>
<evidence type="ECO:0000256" key="6">
    <source>
        <dbReference type="ARBA" id="ARBA00022857"/>
    </source>
</evidence>
<dbReference type="Gene3D" id="3.40.50.10330">
    <property type="entry name" value="Probable inorganic polyphosphate/atp-NAD kinase, domain 1"/>
    <property type="match status" value="1"/>
</dbReference>
<keyword evidence="6 8" id="KW-0521">NADP</keyword>
<comment type="similarity">
    <text evidence="8">Belongs to the NAD kinase family.</text>
</comment>
<accession>A0A0H1QWY4</accession>
<dbReference type="Pfam" id="PF20143">
    <property type="entry name" value="NAD_kinase_C"/>
    <property type="match status" value="1"/>
</dbReference>
<dbReference type="RefSeq" id="WP_048185435.1">
    <property type="nucleotide sequence ID" value="NZ_JXOJ01000008.1"/>
</dbReference>